<feature type="transmembrane region" description="Helical" evidence="1">
    <location>
        <begin position="100"/>
        <end position="120"/>
    </location>
</feature>
<evidence type="ECO:0000313" key="4">
    <source>
        <dbReference type="EMBL" id="MET7000018.1"/>
    </source>
</evidence>
<feature type="domain" description="Protein FecR C-terminal" evidence="3">
    <location>
        <begin position="261"/>
        <end position="327"/>
    </location>
</feature>
<dbReference type="EMBL" id="JBEXAC010000002">
    <property type="protein sequence ID" value="MET7000018.1"/>
    <property type="molecule type" value="Genomic_DNA"/>
</dbReference>
<organism evidence="4 5">
    <name type="scientific">Chitinophaga defluvii</name>
    <dbReference type="NCBI Taxonomy" id="3163343"/>
    <lineage>
        <taxon>Bacteria</taxon>
        <taxon>Pseudomonadati</taxon>
        <taxon>Bacteroidota</taxon>
        <taxon>Chitinophagia</taxon>
        <taxon>Chitinophagales</taxon>
        <taxon>Chitinophagaceae</taxon>
        <taxon>Chitinophaga</taxon>
    </lineage>
</organism>
<evidence type="ECO:0000259" key="2">
    <source>
        <dbReference type="Pfam" id="PF04773"/>
    </source>
</evidence>
<dbReference type="InterPro" id="IPR006860">
    <property type="entry name" value="FecR"/>
</dbReference>
<dbReference type="RefSeq" id="WP_354662579.1">
    <property type="nucleotide sequence ID" value="NZ_JBEXAC010000002.1"/>
</dbReference>
<keyword evidence="1" id="KW-1133">Transmembrane helix</keyword>
<dbReference type="Proteomes" id="UP001549749">
    <property type="component" value="Unassembled WGS sequence"/>
</dbReference>
<accession>A0ABV2TAG0</accession>
<dbReference type="InterPro" id="IPR012373">
    <property type="entry name" value="Ferrdict_sens_TM"/>
</dbReference>
<gene>
    <name evidence="4" type="ORF">ABR189_21695</name>
</gene>
<keyword evidence="1" id="KW-0472">Membrane</keyword>
<dbReference type="Gene3D" id="2.60.120.1440">
    <property type="match status" value="1"/>
</dbReference>
<evidence type="ECO:0000313" key="5">
    <source>
        <dbReference type="Proteomes" id="UP001549749"/>
    </source>
</evidence>
<dbReference type="Gene3D" id="3.55.50.30">
    <property type="match status" value="1"/>
</dbReference>
<protein>
    <submittedName>
        <fullName evidence="4">FecR domain-containing protein</fullName>
    </submittedName>
</protein>
<reference evidence="4 5" key="1">
    <citation type="submission" date="2024-06" db="EMBL/GenBank/DDBJ databases">
        <title>Chitinophaga defluvii sp. nov., isolated from municipal sewage.</title>
        <authorList>
            <person name="Zhang L."/>
        </authorList>
    </citation>
    <scope>NUCLEOTIDE SEQUENCE [LARGE SCALE GENOMIC DNA]</scope>
    <source>
        <strain evidence="4 5">H8</strain>
    </source>
</reference>
<dbReference type="PANTHER" id="PTHR30273">
    <property type="entry name" value="PERIPLASMIC SIGNAL SENSOR AND SIGMA FACTOR ACTIVATOR FECR-RELATED"/>
    <property type="match status" value="1"/>
</dbReference>
<dbReference type="Pfam" id="PF16344">
    <property type="entry name" value="FecR_C"/>
    <property type="match status" value="1"/>
</dbReference>
<sequence>MSTSYQDEALYTLLCKYLLEEADAEERAWVEAWKADSSGNAALLTSLGKIIGTATSPLVVVHQEQTNTSWAQLSGKIAAQEAVPAVPEPKVYPMPERRSFGWWKVAAVLVILLGAGWWWLGGNTAGQQRYTGPVAAMLEDGSSVQVDTLGTVSLSKNFGKKDRKVSLHGKAMFDVTKDEQRPFIVTAGSTEVRVLGTRFTIDYQPEQAGLMVHVSTGKVMVIDHVKGDSVVLTDGMLLKRAKEQEIFKVATHVADINKKALVFHDAPLEEVLLTVCTVYNVKVSVADVTLLKTPVTATFTNEPIDNVLASLSFMTNSKWEKTGAQQYIVK</sequence>
<evidence type="ECO:0000256" key="1">
    <source>
        <dbReference type="SAM" id="Phobius"/>
    </source>
</evidence>
<dbReference type="Pfam" id="PF04773">
    <property type="entry name" value="FecR"/>
    <property type="match status" value="1"/>
</dbReference>
<keyword evidence="1" id="KW-0812">Transmembrane</keyword>
<feature type="domain" description="FecR protein" evidence="2">
    <location>
        <begin position="136"/>
        <end position="219"/>
    </location>
</feature>
<keyword evidence="5" id="KW-1185">Reference proteome</keyword>
<dbReference type="InterPro" id="IPR032508">
    <property type="entry name" value="FecR_C"/>
</dbReference>
<dbReference type="PANTHER" id="PTHR30273:SF2">
    <property type="entry name" value="PROTEIN FECR"/>
    <property type="match status" value="1"/>
</dbReference>
<dbReference type="PIRSF" id="PIRSF018266">
    <property type="entry name" value="FecR"/>
    <property type="match status" value="1"/>
</dbReference>
<comment type="caution">
    <text evidence="4">The sequence shown here is derived from an EMBL/GenBank/DDBJ whole genome shotgun (WGS) entry which is preliminary data.</text>
</comment>
<proteinExistence type="predicted"/>
<name>A0ABV2TAG0_9BACT</name>
<evidence type="ECO:0000259" key="3">
    <source>
        <dbReference type="Pfam" id="PF16344"/>
    </source>
</evidence>